<dbReference type="PANTHER" id="PTHR43133:SF59">
    <property type="entry name" value="ECF RNA POLYMERASE SIGMA FACTOR SIGR"/>
    <property type="match status" value="1"/>
</dbReference>
<dbReference type="PANTHER" id="PTHR43133">
    <property type="entry name" value="RNA POLYMERASE ECF-TYPE SIGMA FACTO"/>
    <property type="match status" value="1"/>
</dbReference>
<dbReference type="RefSeq" id="WP_168059968.1">
    <property type="nucleotide sequence ID" value="NZ_VTOW01000002.1"/>
</dbReference>
<keyword evidence="3" id="KW-0731">Sigma factor</keyword>
<protein>
    <submittedName>
        <fullName evidence="7">Sigma-70 family RNA polymerase sigma factor</fullName>
    </submittedName>
</protein>
<feature type="domain" description="RNA polymerase sigma-70 region 2" evidence="5">
    <location>
        <begin position="17"/>
        <end position="79"/>
    </location>
</feature>
<accession>A0A7X6DQ76</accession>
<dbReference type="InterPro" id="IPR013325">
    <property type="entry name" value="RNA_pol_sigma_r2"/>
</dbReference>
<dbReference type="SUPFAM" id="SSF88946">
    <property type="entry name" value="Sigma2 domain of RNA polymerase sigma factors"/>
    <property type="match status" value="1"/>
</dbReference>
<dbReference type="InterPro" id="IPR014284">
    <property type="entry name" value="RNA_pol_sigma-70_dom"/>
</dbReference>
<feature type="domain" description="RNA polymerase sigma factor 70 region 4 type 2" evidence="6">
    <location>
        <begin position="115"/>
        <end position="166"/>
    </location>
</feature>
<proteinExistence type="inferred from homology"/>
<dbReference type="Pfam" id="PF04542">
    <property type="entry name" value="Sigma70_r2"/>
    <property type="match status" value="1"/>
</dbReference>
<evidence type="ECO:0000256" key="4">
    <source>
        <dbReference type="ARBA" id="ARBA00023163"/>
    </source>
</evidence>
<keyword evidence="4" id="KW-0804">Transcription</keyword>
<dbReference type="AlphaFoldDB" id="A0A7X6DQ76"/>
<evidence type="ECO:0000259" key="6">
    <source>
        <dbReference type="Pfam" id="PF08281"/>
    </source>
</evidence>
<dbReference type="GO" id="GO:0016987">
    <property type="term" value="F:sigma factor activity"/>
    <property type="evidence" value="ECO:0007669"/>
    <property type="project" value="UniProtKB-KW"/>
</dbReference>
<dbReference type="Proteomes" id="UP000534783">
    <property type="component" value="Unassembled WGS sequence"/>
</dbReference>
<dbReference type="SUPFAM" id="SSF88659">
    <property type="entry name" value="Sigma3 and sigma4 domains of RNA polymerase sigma factors"/>
    <property type="match status" value="1"/>
</dbReference>
<evidence type="ECO:0000313" key="7">
    <source>
        <dbReference type="EMBL" id="NKE71383.1"/>
    </source>
</evidence>
<evidence type="ECO:0000313" key="8">
    <source>
        <dbReference type="Proteomes" id="UP000534783"/>
    </source>
</evidence>
<dbReference type="InterPro" id="IPR007627">
    <property type="entry name" value="RNA_pol_sigma70_r2"/>
</dbReference>
<gene>
    <name evidence="7" type="ORF">MNODULE_11595</name>
</gene>
<organism evidence="7 8">
    <name type="scientific">Candidatus Manganitrophus noduliformans</name>
    <dbReference type="NCBI Taxonomy" id="2606439"/>
    <lineage>
        <taxon>Bacteria</taxon>
        <taxon>Pseudomonadati</taxon>
        <taxon>Nitrospirota</taxon>
        <taxon>Nitrospiria</taxon>
        <taxon>Candidatus Troglogloeales</taxon>
        <taxon>Candidatus Manganitrophaceae</taxon>
        <taxon>Candidatus Manganitrophus</taxon>
    </lineage>
</organism>
<dbReference type="GO" id="GO:0006352">
    <property type="term" value="P:DNA-templated transcription initiation"/>
    <property type="evidence" value="ECO:0007669"/>
    <property type="project" value="InterPro"/>
</dbReference>
<keyword evidence="2" id="KW-0805">Transcription regulation</keyword>
<dbReference type="Gene3D" id="1.10.10.10">
    <property type="entry name" value="Winged helix-like DNA-binding domain superfamily/Winged helix DNA-binding domain"/>
    <property type="match status" value="1"/>
</dbReference>
<dbReference type="NCBIfam" id="TIGR02937">
    <property type="entry name" value="sigma70-ECF"/>
    <property type="match status" value="1"/>
</dbReference>
<dbReference type="EMBL" id="VTOW01000002">
    <property type="protein sequence ID" value="NKE71383.1"/>
    <property type="molecule type" value="Genomic_DNA"/>
</dbReference>
<sequence>MKNKDPREFEETTLPFLDSLYRYAALLTGDRDQAEDLVQETYLRACRFFDRYERGTHCKAWLMTILRNIFINQYHQRSREVLVSEFDEPGDFEPLSPPGVSREDGSLKSRIARHDLKKALEALPAHLREVVLLKDAEGFDYKEIGRLIGVPLGTVMSRLFRARNQLKRHLKDYESGPFSVTDRPGVSGGERDV</sequence>
<dbReference type="GO" id="GO:0003677">
    <property type="term" value="F:DNA binding"/>
    <property type="evidence" value="ECO:0007669"/>
    <property type="project" value="InterPro"/>
</dbReference>
<dbReference type="InterPro" id="IPR013249">
    <property type="entry name" value="RNA_pol_sigma70_r4_t2"/>
</dbReference>
<dbReference type="Pfam" id="PF08281">
    <property type="entry name" value="Sigma70_r4_2"/>
    <property type="match status" value="1"/>
</dbReference>
<comment type="similarity">
    <text evidence="1">Belongs to the sigma-70 factor family. ECF subfamily.</text>
</comment>
<comment type="caution">
    <text evidence="7">The sequence shown here is derived from an EMBL/GenBank/DDBJ whole genome shotgun (WGS) entry which is preliminary data.</text>
</comment>
<evidence type="ECO:0000256" key="3">
    <source>
        <dbReference type="ARBA" id="ARBA00023082"/>
    </source>
</evidence>
<evidence type="ECO:0000259" key="5">
    <source>
        <dbReference type="Pfam" id="PF04542"/>
    </source>
</evidence>
<reference evidence="7 8" key="1">
    <citation type="journal article" date="2020" name="Nature">
        <title>Bacterial chemolithoautotrophy via manganese oxidation.</title>
        <authorList>
            <person name="Yu H."/>
            <person name="Leadbetter J.R."/>
        </authorList>
    </citation>
    <scope>NUCLEOTIDE SEQUENCE [LARGE SCALE GENOMIC DNA]</scope>
    <source>
        <strain evidence="7 8">Mn-1</strain>
    </source>
</reference>
<evidence type="ECO:0000256" key="1">
    <source>
        <dbReference type="ARBA" id="ARBA00010641"/>
    </source>
</evidence>
<dbReference type="Gene3D" id="1.10.1740.10">
    <property type="match status" value="1"/>
</dbReference>
<dbReference type="CDD" id="cd06171">
    <property type="entry name" value="Sigma70_r4"/>
    <property type="match status" value="1"/>
</dbReference>
<dbReference type="InterPro" id="IPR039425">
    <property type="entry name" value="RNA_pol_sigma-70-like"/>
</dbReference>
<dbReference type="InterPro" id="IPR036388">
    <property type="entry name" value="WH-like_DNA-bd_sf"/>
</dbReference>
<name>A0A7X6DQ76_9BACT</name>
<evidence type="ECO:0000256" key="2">
    <source>
        <dbReference type="ARBA" id="ARBA00023015"/>
    </source>
</evidence>
<dbReference type="InterPro" id="IPR013324">
    <property type="entry name" value="RNA_pol_sigma_r3/r4-like"/>
</dbReference>
<keyword evidence="8" id="KW-1185">Reference proteome</keyword>